<evidence type="ECO:0000313" key="2">
    <source>
        <dbReference type="Proteomes" id="UP000076532"/>
    </source>
</evidence>
<gene>
    <name evidence="1" type="ORF">FIBSPDRAFT_1043097</name>
</gene>
<dbReference type="EMBL" id="KV417534">
    <property type="protein sequence ID" value="KZP23162.1"/>
    <property type="molecule type" value="Genomic_DNA"/>
</dbReference>
<evidence type="ECO:0000313" key="1">
    <source>
        <dbReference type="EMBL" id="KZP23162.1"/>
    </source>
</evidence>
<organism evidence="1 2">
    <name type="scientific">Athelia psychrophila</name>
    <dbReference type="NCBI Taxonomy" id="1759441"/>
    <lineage>
        <taxon>Eukaryota</taxon>
        <taxon>Fungi</taxon>
        <taxon>Dikarya</taxon>
        <taxon>Basidiomycota</taxon>
        <taxon>Agaricomycotina</taxon>
        <taxon>Agaricomycetes</taxon>
        <taxon>Agaricomycetidae</taxon>
        <taxon>Atheliales</taxon>
        <taxon>Atheliaceae</taxon>
        <taxon>Athelia</taxon>
    </lineage>
</organism>
<reference evidence="1 2" key="1">
    <citation type="journal article" date="2016" name="Mol. Biol. Evol.">
        <title>Comparative Genomics of Early-Diverging Mushroom-Forming Fungi Provides Insights into the Origins of Lignocellulose Decay Capabilities.</title>
        <authorList>
            <person name="Nagy L.G."/>
            <person name="Riley R."/>
            <person name="Tritt A."/>
            <person name="Adam C."/>
            <person name="Daum C."/>
            <person name="Floudas D."/>
            <person name="Sun H."/>
            <person name="Yadav J.S."/>
            <person name="Pangilinan J."/>
            <person name="Larsson K.H."/>
            <person name="Matsuura K."/>
            <person name="Barry K."/>
            <person name="Labutti K."/>
            <person name="Kuo R."/>
            <person name="Ohm R.A."/>
            <person name="Bhattacharya S.S."/>
            <person name="Shirouzu T."/>
            <person name="Yoshinaga Y."/>
            <person name="Martin F.M."/>
            <person name="Grigoriev I.V."/>
            <person name="Hibbett D.S."/>
        </authorList>
    </citation>
    <scope>NUCLEOTIDE SEQUENCE [LARGE SCALE GENOMIC DNA]</scope>
    <source>
        <strain evidence="1 2">CBS 109695</strain>
    </source>
</reference>
<keyword evidence="2" id="KW-1185">Reference proteome</keyword>
<protein>
    <submittedName>
        <fullName evidence="1">Uncharacterized protein</fullName>
    </submittedName>
</protein>
<proteinExistence type="predicted"/>
<accession>A0A166LNV8</accession>
<sequence>MSALEATSATFGPSAPLLDALEKNLAVDGLDVQRSVVRLLQFLNAPLREKLPSLVLRHVNHRQLALISYQAFSKVKSIPTKAVFENLEHLHQDRRGPSVSLLDEKTYFIVLSGFDPNLAES</sequence>
<dbReference type="Proteomes" id="UP000076532">
    <property type="component" value="Unassembled WGS sequence"/>
</dbReference>
<dbReference type="AlphaFoldDB" id="A0A166LNV8"/>
<name>A0A166LNV8_9AGAM</name>